<dbReference type="Pfam" id="PF00122">
    <property type="entry name" value="E1-E2_ATPase"/>
    <property type="match status" value="1"/>
</dbReference>
<evidence type="ECO:0000313" key="12">
    <source>
        <dbReference type="EMBL" id="OAQ42308.1"/>
    </source>
</evidence>
<evidence type="ECO:0000256" key="2">
    <source>
        <dbReference type="ARBA" id="ARBA00022692"/>
    </source>
</evidence>
<evidence type="ECO:0000256" key="1">
    <source>
        <dbReference type="ARBA" id="ARBA00004141"/>
    </source>
</evidence>
<evidence type="ECO:0000256" key="5">
    <source>
        <dbReference type="ARBA" id="ARBA00022967"/>
    </source>
</evidence>
<protein>
    <submittedName>
        <fullName evidence="12">Haloacid dehalogenase</fullName>
    </submittedName>
</protein>
<dbReference type="AlphaFoldDB" id="A0A179DN69"/>
<feature type="domain" description="Cation-transporting P-type ATPase N-terminal" evidence="11">
    <location>
        <begin position="23"/>
        <end position="74"/>
    </location>
</feature>
<keyword evidence="6 8" id="KW-1133">Transmembrane helix</keyword>
<dbReference type="Gene3D" id="2.70.150.10">
    <property type="entry name" value="Calcium-transporting ATPase, cytoplasmic transduction domain A"/>
    <property type="match status" value="1"/>
</dbReference>
<evidence type="ECO:0000259" key="10">
    <source>
        <dbReference type="Pfam" id="PF00689"/>
    </source>
</evidence>
<evidence type="ECO:0000313" key="13">
    <source>
        <dbReference type="Proteomes" id="UP000078459"/>
    </source>
</evidence>
<reference evidence="12 13" key="2">
    <citation type="submission" date="2016-06" db="EMBL/GenBank/DDBJ databases">
        <title>Pedobacter psychrophilus sp. nov., isolated from Antarctic fragmentary rock.</title>
        <authorList>
            <person name="Svec P."/>
        </authorList>
    </citation>
    <scope>NUCLEOTIDE SEQUENCE [LARGE SCALE GENOMIC DNA]</scope>
    <source>
        <strain evidence="12 13">CCM 8644</strain>
    </source>
</reference>
<evidence type="ECO:0000256" key="6">
    <source>
        <dbReference type="ARBA" id="ARBA00022989"/>
    </source>
</evidence>
<keyword evidence="5" id="KW-1278">Translocase</keyword>
<dbReference type="Gene3D" id="1.20.1110.10">
    <property type="entry name" value="Calcium-transporting ATPase, transmembrane domain"/>
    <property type="match status" value="2"/>
</dbReference>
<dbReference type="SFLD" id="SFLDF00027">
    <property type="entry name" value="p-type_atpase"/>
    <property type="match status" value="1"/>
</dbReference>
<dbReference type="SUPFAM" id="SSF56784">
    <property type="entry name" value="HAD-like"/>
    <property type="match status" value="1"/>
</dbReference>
<dbReference type="Gene3D" id="3.40.50.1000">
    <property type="entry name" value="HAD superfamily/HAD-like"/>
    <property type="match status" value="2"/>
</dbReference>
<dbReference type="InterPro" id="IPR018303">
    <property type="entry name" value="ATPase_P-typ_P_site"/>
</dbReference>
<dbReference type="InterPro" id="IPR036412">
    <property type="entry name" value="HAD-like_sf"/>
</dbReference>
<proteinExistence type="predicted"/>
<dbReference type="GO" id="GO:0016887">
    <property type="term" value="F:ATP hydrolysis activity"/>
    <property type="evidence" value="ECO:0007669"/>
    <property type="project" value="InterPro"/>
</dbReference>
<evidence type="ECO:0000259" key="9">
    <source>
        <dbReference type="Pfam" id="PF00122"/>
    </source>
</evidence>
<dbReference type="InterPro" id="IPR023298">
    <property type="entry name" value="ATPase_P-typ_TM_dom_sf"/>
</dbReference>
<feature type="transmembrane region" description="Helical" evidence="8">
    <location>
        <begin position="644"/>
        <end position="669"/>
    </location>
</feature>
<dbReference type="InterPro" id="IPR006068">
    <property type="entry name" value="ATPase_P-typ_cation-transptr_C"/>
</dbReference>
<organism evidence="12 13">
    <name type="scientific">Pedobacter psychrophilus</name>
    <dbReference type="NCBI Taxonomy" id="1826909"/>
    <lineage>
        <taxon>Bacteria</taxon>
        <taxon>Pseudomonadati</taxon>
        <taxon>Bacteroidota</taxon>
        <taxon>Sphingobacteriia</taxon>
        <taxon>Sphingobacteriales</taxon>
        <taxon>Sphingobacteriaceae</taxon>
        <taxon>Pedobacter</taxon>
    </lineage>
</organism>
<dbReference type="SFLD" id="SFLDS00003">
    <property type="entry name" value="Haloacid_Dehalogenase"/>
    <property type="match status" value="1"/>
</dbReference>
<evidence type="ECO:0000256" key="7">
    <source>
        <dbReference type="ARBA" id="ARBA00023136"/>
    </source>
</evidence>
<dbReference type="InterPro" id="IPR008250">
    <property type="entry name" value="ATPase_P-typ_transduc_dom_A_sf"/>
</dbReference>
<accession>A0A179DN69</accession>
<dbReference type="InterPro" id="IPR004014">
    <property type="entry name" value="ATPase_P-typ_cation-transptr_N"/>
</dbReference>
<gene>
    <name evidence="12" type="ORF">A5893_04130</name>
</gene>
<dbReference type="SFLD" id="SFLDG00002">
    <property type="entry name" value="C1.7:_P-type_atpase_like"/>
    <property type="match status" value="1"/>
</dbReference>
<evidence type="ECO:0000256" key="4">
    <source>
        <dbReference type="ARBA" id="ARBA00022840"/>
    </source>
</evidence>
<dbReference type="InterPro" id="IPR044492">
    <property type="entry name" value="P_typ_ATPase_HD_dom"/>
</dbReference>
<dbReference type="SUPFAM" id="SSF81660">
    <property type="entry name" value="Metal cation-transporting ATPase, ATP-binding domain N"/>
    <property type="match status" value="1"/>
</dbReference>
<dbReference type="InterPro" id="IPR023214">
    <property type="entry name" value="HAD_sf"/>
</dbReference>
<dbReference type="PROSITE" id="PS00154">
    <property type="entry name" value="ATPASE_E1_E2"/>
    <property type="match status" value="1"/>
</dbReference>
<feature type="transmembrane region" description="Helical" evidence="8">
    <location>
        <begin position="786"/>
        <end position="805"/>
    </location>
</feature>
<dbReference type="SUPFAM" id="SSF81653">
    <property type="entry name" value="Calcium ATPase, transduction domain A"/>
    <property type="match status" value="1"/>
</dbReference>
<keyword evidence="3" id="KW-0547">Nucleotide-binding</keyword>
<dbReference type="Pfam" id="PF00689">
    <property type="entry name" value="Cation_ATPase_C"/>
    <property type="match status" value="1"/>
</dbReference>
<name>A0A179DN69_9SPHI</name>
<dbReference type="Pfam" id="PF00690">
    <property type="entry name" value="Cation_ATPase_N"/>
    <property type="match status" value="1"/>
</dbReference>
<dbReference type="Pfam" id="PF00702">
    <property type="entry name" value="Hydrolase"/>
    <property type="match status" value="1"/>
</dbReference>
<dbReference type="PANTHER" id="PTHR42861">
    <property type="entry name" value="CALCIUM-TRANSPORTING ATPASE"/>
    <property type="match status" value="1"/>
</dbReference>
<dbReference type="InterPro" id="IPR059000">
    <property type="entry name" value="ATPase_P-type_domA"/>
</dbReference>
<feature type="transmembrane region" description="Helical" evidence="8">
    <location>
        <begin position="714"/>
        <end position="741"/>
    </location>
</feature>
<dbReference type="PRINTS" id="PR00119">
    <property type="entry name" value="CATATPASE"/>
</dbReference>
<dbReference type="STRING" id="1826909.A5893_04130"/>
<dbReference type="RefSeq" id="WP_068821336.1">
    <property type="nucleotide sequence ID" value="NZ_LWHJ01000011.1"/>
</dbReference>
<keyword evidence="13" id="KW-1185">Reference proteome</keyword>
<dbReference type="SUPFAM" id="SSF81665">
    <property type="entry name" value="Calcium ATPase, transmembrane domain M"/>
    <property type="match status" value="1"/>
</dbReference>
<sequence>MASTQKLKLSNSYTKNTSNFSAYTNGLSDAEVVNSRKKNGINQLNFKKENGFIDAVKSLVKEPMVILLLVTSGIYFASGKTGDGIFLASAIVLVAGISLFQDSKSRNALEKLKDFSQPKCKVIRNGILIEINSSDLVVGDSLMVEEGTSITADGTIIHSNDFSVNESILTGESLSVYKDASADDNKIFHGTTVASGLAIATITSVGNQTRLGKIGESLEKITEEKTPLELQINNFVKKMVIVGAIVFLIVWGINYFHSHNTLDSLIKALTLAMSILPEEIPVAFTTFMALGAWRLMKMGIVVKQMKTVETLGSASVICIDKTGTITQNKMSLAKLFVLQNNQIKYVKDLAVADKELIRIAMFASEPIPFDPMEIALHEAYSKTDIPDERNDYHMIHEYPLAGKPPMMTHLFENKKGDRIIAAKGAPEALMSVSDLKDEEKVQINHAITELAKDGFRVLGVAEASFKGNDFPFTQQEFTFQFKGLVAFYDPPKENIKSVLQDFYNAGIDVKILTGDNALTTAAIAKQIDFNNADKCINGQDLMNLNEIDLAKCVKQTSIFTRMFPDAKLKIINALKSQNEIVAMTGDGVNDGPALKAAHIGIAMGKKGTEIAKQAASLVLLEDDLSKMVDAVAMGRRIYTNLKKAIQYIISIHIPIILTVFIPLALGWIYPNIFSPVHIIFLELIMGPTCSIIYENEPLEKNTMLQKPRPFTSSFFNWKELTTSILQGLAITAATLFIYQYSVYQSFDEAHTRTMVFTVLIVANIVLTLVNRSFYYSIFTTINYKNNLIPLIIAITLAITGALIFVPSLNNFFEFEALPVKEIFICMAVGFVSVIWFELVKIQSRLSNRTLIN</sequence>
<dbReference type="EMBL" id="LWHJ01000011">
    <property type="protein sequence ID" value="OAQ42308.1"/>
    <property type="molecule type" value="Genomic_DNA"/>
</dbReference>
<dbReference type="GO" id="GO:0016020">
    <property type="term" value="C:membrane"/>
    <property type="evidence" value="ECO:0007669"/>
    <property type="project" value="UniProtKB-SubCell"/>
</dbReference>
<dbReference type="OrthoDB" id="9770315at2"/>
<feature type="transmembrane region" description="Helical" evidence="8">
    <location>
        <begin position="817"/>
        <end position="838"/>
    </location>
</feature>
<keyword evidence="4" id="KW-0067">ATP-binding</keyword>
<keyword evidence="7 8" id="KW-0472">Membrane</keyword>
<feature type="transmembrane region" description="Helical" evidence="8">
    <location>
        <begin position="239"/>
        <end position="257"/>
    </location>
</feature>
<feature type="domain" description="Cation-transporting P-type ATPase C-terminal" evidence="10">
    <location>
        <begin position="670"/>
        <end position="841"/>
    </location>
</feature>
<dbReference type="GO" id="GO:0005524">
    <property type="term" value="F:ATP binding"/>
    <property type="evidence" value="ECO:0007669"/>
    <property type="project" value="UniProtKB-KW"/>
</dbReference>
<feature type="transmembrane region" description="Helical" evidence="8">
    <location>
        <begin position="675"/>
        <end position="693"/>
    </location>
</feature>
<dbReference type="NCBIfam" id="TIGR01494">
    <property type="entry name" value="ATPase_P-type"/>
    <property type="match status" value="2"/>
</dbReference>
<dbReference type="Gene3D" id="3.40.1110.10">
    <property type="entry name" value="Calcium-transporting ATPase, cytoplasmic domain N"/>
    <property type="match status" value="2"/>
</dbReference>
<reference evidence="12 13" key="1">
    <citation type="submission" date="2016-04" db="EMBL/GenBank/DDBJ databases">
        <authorList>
            <person name="Evans L.H."/>
            <person name="Alamgir A."/>
            <person name="Owens N."/>
            <person name="Weber N.D."/>
            <person name="Virtaneva K."/>
            <person name="Barbian K."/>
            <person name="Babar A."/>
            <person name="Rosenke K."/>
        </authorList>
    </citation>
    <scope>NUCLEOTIDE SEQUENCE [LARGE SCALE GENOMIC DNA]</scope>
    <source>
        <strain evidence="12 13">CCM 8644</strain>
    </source>
</reference>
<dbReference type="InterPro" id="IPR023299">
    <property type="entry name" value="ATPase_P-typ_cyto_dom_N"/>
</dbReference>
<evidence type="ECO:0000259" key="11">
    <source>
        <dbReference type="Pfam" id="PF00690"/>
    </source>
</evidence>
<comment type="caution">
    <text evidence="12">The sequence shown here is derived from an EMBL/GenBank/DDBJ whole genome shotgun (WGS) entry which is preliminary data.</text>
</comment>
<feature type="transmembrane region" description="Helical" evidence="8">
    <location>
        <begin position="280"/>
        <end position="296"/>
    </location>
</feature>
<dbReference type="Proteomes" id="UP000078459">
    <property type="component" value="Unassembled WGS sequence"/>
</dbReference>
<comment type="subcellular location">
    <subcellularLocation>
        <location evidence="1">Membrane</location>
        <topology evidence="1">Multi-pass membrane protein</topology>
    </subcellularLocation>
</comment>
<evidence type="ECO:0000256" key="3">
    <source>
        <dbReference type="ARBA" id="ARBA00022741"/>
    </source>
</evidence>
<evidence type="ECO:0000256" key="8">
    <source>
        <dbReference type="SAM" id="Phobius"/>
    </source>
</evidence>
<dbReference type="PRINTS" id="PR00120">
    <property type="entry name" value="HATPASE"/>
</dbReference>
<dbReference type="InterPro" id="IPR001757">
    <property type="entry name" value="P_typ_ATPase"/>
</dbReference>
<keyword evidence="2 8" id="KW-0812">Transmembrane</keyword>
<feature type="domain" description="P-type ATPase A" evidence="9">
    <location>
        <begin position="116"/>
        <end position="218"/>
    </location>
</feature>
<feature type="transmembrane region" description="Helical" evidence="8">
    <location>
        <begin position="753"/>
        <end position="774"/>
    </location>
</feature>